<dbReference type="EMBL" id="BNJF01000002">
    <property type="protein sequence ID" value="GHO45727.1"/>
    <property type="molecule type" value="Genomic_DNA"/>
</dbReference>
<accession>A0A8J3I3W8</accession>
<proteinExistence type="predicted"/>
<evidence type="ECO:0000313" key="3">
    <source>
        <dbReference type="Proteomes" id="UP000612362"/>
    </source>
</evidence>
<keyword evidence="1" id="KW-0812">Transmembrane</keyword>
<dbReference type="RefSeq" id="WP_220195158.1">
    <property type="nucleotide sequence ID" value="NZ_BNJF01000002.1"/>
</dbReference>
<name>A0A8J3I3W8_9CHLR</name>
<organism evidence="2 3">
    <name type="scientific">Ktedonospora formicarum</name>
    <dbReference type="NCBI Taxonomy" id="2778364"/>
    <lineage>
        <taxon>Bacteria</taxon>
        <taxon>Bacillati</taxon>
        <taxon>Chloroflexota</taxon>
        <taxon>Ktedonobacteria</taxon>
        <taxon>Ktedonobacterales</taxon>
        <taxon>Ktedonobacteraceae</taxon>
        <taxon>Ktedonospora</taxon>
    </lineage>
</organism>
<protein>
    <submittedName>
        <fullName evidence="2">Uncharacterized protein</fullName>
    </submittedName>
</protein>
<dbReference type="AlphaFoldDB" id="A0A8J3I3W8"/>
<sequence length="129" mass="14185">MSTTPSHALPTALVADHLPELLKQLDSAATTNITIASALIAFYAGSIFSGKVSADAPLRAFIYALPLILLLVTIIFSVRVFYPEGYLNHNYKEQFTTKQLRMRLSTLFLEISIALVVLAIFVYLLRPGA</sequence>
<feature type="transmembrane region" description="Helical" evidence="1">
    <location>
        <begin position="28"/>
        <end position="48"/>
    </location>
</feature>
<keyword evidence="1" id="KW-1133">Transmembrane helix</keyword>
<keyword evidence="1" id="KW-0472">Membrane</keyword>
<feature type="transmembrane region" description="Helical" evidence="1">
    <location>
        <begin position="102"/>
        <end position="125"/>
    </location>
</feature>
<reference evidence="2" key="1">
    <citation type="submission" date="2020-10" db="EMBL/GenBank/DDBJ databases">
        <title>Taxonomic study of unclassified bacteria belonging to the class Ktedonobacteria.</title>
        <authorList>
            <person name="Yabe S."/>
            <person name="Wang C.M."/>
            <person name="Zheng Y."/>
            <person name="Sakai Y."/>
            <person name="Cavaletti L."/>
            <person name="Monciardini P."/>
            <person name="Donadio S."/>
        </authorList>
    </citation>
    <scope>NUCLEOTIDE SEQUENCE</scope>
    <source>
        <strain evidence="2">SOSP1-1</strain>
    </source>
</reference>
<comment type="caution">
    <text evidence="2">The sequence shown here is derived from an EMBL/GenBank/DDBJ whole genome shotgun (WGS) entry which is preliminary data.</text>
</comment>
<gene>
    <name evidence="2" type="ORF">KSX_38900</name>
</gene>
<feature type="transmembrane region" description="Helical" evidence="1">
    <location>
        <begin position="60"/>
        <end position="82"/>
    </location>
</feature>
<dbReference type="Proteomes" id="UP000612362">
    <property type="component" value="Unassembled WGS sequence"/>
</dbReference>
<evidence type="ECO:0000256" key="1">
    <source>
        <dbReference type="SAM" id="Phobius"/>
    </source>
</evidence>
<keyword evidence="3" id="KW-1185">Reference proteome</keyword>
<evidence type="ECO:0000313" key="2">
    <source>
        <dbReference type="EMBL" id="GHO45727.1"/>
    </source>
</evidence>